<evidence type="ECO:0000256" key="3">
    <source>
        <dbReference type="ARBA" id="ARBA00022692"/>
    </source>
</evidence>
<evidence type="ECO:0000313" key="8">
    <source>
        <dbReference type="Proteomes" id="UP000700596"/>
    </source>
</evidence>
<dbReference type="GO" id="GO:0016020">
    <property type="term" value="C:membrane"/>
    <property type="evidence" value="ECO:0007669"/>
    <property type="project" value="UniProtKB-SubCell"/>
</dbReference>
<dbReference type="Gene3D" id="6.10.110.10">
    <property type="match status" value="1"/>
</dbReference>
<evidence type="ECO:0000313" key="7">
    <source>
        <dbReference type="EMBL" id="KAH7116866.1"/>
    </source>
</evidence>
<gene>
    <name evidence="7" type="ORF">B0J11DRAFT_537743</name>
</gene>
<keyword evidence="3 6" id="KW-0812">Transmembrane</keyword>
<evidence type="ECO:0000256" key="5">
    <source>
        <dbReference type="ARBA" id="ARBA00023136"/>
    </source>
</evidence>
<dbReference type="EMBL" id="JAGMWT010000014">
    <property type="protein sequence ID" value="KAH7116866.1"/>
    <property type="molecule type" value="Genomic_DNA"/>
</dbReference>
<keyword evidence="5 6" id="KW-0472">Membrane</keyword>
<comment type="caution">
    <text evidence="7">The sequence shown here is derived from an EMBL/GenBank/DDBJ whole genome shotgun (WGS) entry which is preliminary data.</text>
</comment>
<dbReference type="AlphaFoldDB" id="A0A9P9IDK6"/>
<protein>
    <submittedName>
        <fullName evidence="7">Uncharacterized protein</fullName>
    </submittedName>
</protein>
<accession>A0A9P9IDK6</accession>
<reference evidence="7" key="1">
    <citation type="journal article" date="2021" name="Nat. Commun.">
        <title>Genetic determinants of endophytism in the Arabidopsis root mycobiome.</title>
        <authorList>
            <person name="Mesny F."/>
            <person name="Miyauchi S."/>
            <person name="Thiergart T."/>
            <person name="Pickel B."/>
            <person name="Atanasova L."/>
            <person name="Karlsson M."/>
            <person name="Huettel B."/>
            <person name="Barry K.W."/>
            <person name="Haridas S."/>
            <person name="Chen C."/>
            <person name="Bauer D."/>
            <person name="Andreopoulos W."/>
            <person name="Pangilinan J."/>
            <person name="LaButti K."/>
            <person name="Riley R."/>
            <person name="Lipzen A."/>
            <person name="Clum A."/>
            <person name="Drula E."/>
            <person name="Henrissat B."/>
            <person name="Kohler A."/>
            <person name="Grigoriev I.V."/>
            <person name="Martin F.M."/>
            <person name="Hacquard S."/>
        </authorList>
    </citation>
    <scope>NUCLEOTIDE SEQUENCE</scope>
    <source>
        <strain evidence="7">MPI-CAGE-CH-0243</strain>
    </source>
</reference>
<name>A0A9P9IDK6_9PLEO</name>
<comment type="subcellular location">
    <subcellularLocation>
        <location evidence="1">Membrane</location>
        <topology evidence="1">Multi-pass membrane protein</topology>
    </subcellularLocation>
</comment>
<keyword evidence="4 6" id="KW-1133">Transmembrane helix</keyword>
<sequence length="119" mass="11262">MVLSSITINATQWMLAHPKTIFSVAAAPAAVVLAPVALAAVGFGAGGVVAGSVAAGMQAGIGNVAAGSAFAILQSAGAGGAGIVIVQGVAGGLTAAGAAVLNSPDIIKAIKKDDKQNKE</sequence>
<dbReference type="Proteomes" id="UP000700596">
    <property type="component" value="Unassembled WGS sequence"/>
</dbReference>
<feature type="transmembrane region" description="Helical" evidence="6">
    <location>
        <begin position="79"/>
        <end position="101"/>
    </location>
</feature>
<dbReference type="PANTHER" id="PTHR16932">
    <property type="entry name" value="INTERFERON ALPHA-INDUCIBLE PROTEIN 27"/>
    <property type="match status" value="1"/>
</dbReference>
<evidence type="ECO:0000256" key="6">
    <source>
        <dbReference type="SAM" id="Phobius"/>
    </source>
</evidence>
<dbReference type="PANTHER" id="PTHR16932:SF18">
    <property type="entry name" value="INTERFERON, ALPHA-INDUCIBLE PROTEIN 27-LIKE 2"/>
    <property type="match status" value="1"/>
</dbReference>
<dbReference type="InterPro" id="IPR038213">
    <property type="entry name" value="IFI6/IFI27-like_sf"/>
</dbReference>
<feature type="transmembrane region" description="Helical" evidence="6">
    <location>
        <begin position="20"/>
        <end position="41"/>
    </location>
</feature>
<keyword evidence="8" id="KW-1185">Reference proteome</keyword>
<evidence type="ECO:0000256" key="4">
    <source>
        <dbReference type="ARBA" id="ARBA00022989"/>
    </source>
</evidence>
<evidence type="ECO:0000256" key="2">
    <source>
        <dbReference type="ARBA" id="ARBA00007262"/>
    </source>
</evidence>
<dbReference type="Pfam" id="PF06140">
    <property type="entry name" value="Ifi-6-16"/>
    <property type="match status" value="1"/>
</dbReference>
<dbReference type="InterPro" id="IPR009311">
    <property type="entry name" value="IFI6/IFI27-like"/>
</dbReference>
<comment type="similarity">
    <text evidence="2">Belongs to the IFI6/IFI27 family.</text>
</comment>
<proteinExistence type="inferred from homology"/>
<organism evidence="7 8">
    <name type="scientific">Dendryphion nanum</name>
    <dbReference type="NCBI Taxonomy" id="256645"/>
    <lineage>
        <taxon>Eukaryota</taxon>
        <taxon>Fungi</taxon>
        <taxon>Dikarya</taxon>
        <taxon>Ascomycota</taxon>
        <taxon>Pezizomycotina</taxon>
        <taxon>Dothideomycetes</taxon>
        <taxon>Pleosporomycetidae</taxon>
        <taxon>Pleosporales</taxon>
        <taxon>Torulaceae</taxon>
        <taxon>Dendryphion</taxon>
    </lineage>
</organism>
<evidence type="ECO:0000256" key="1">
    <source>
        <dbReference type="ARBA" id="ARBA00004141"/>
    </source>
</evidence>